<name>A0A4R7VQL9_9PSEU</name>
<proteinExistence type="predicted"/>
<gene>
    <name evidence="1" type="ORF">CLV71_105181</name>
</gene>
<reference evidence="1 2" key="1">
    <citation type="submission" date="2019-03" db="EMBL/GenBank/DDBJ databases">
        <title>Genomic Encyclopedia of Archaeal and Bacterial Type Strains, Phase II (KMG-II): from individual species to whole genera.</title>
        <authorList>
            <person name="Goeker M."/>
        </authorList>
    </citation>
    <scope>NUCLEOTIDE SEQUENCE [LARGE SCALE GENOMIC DNA]</scope>
    <source>
        <strain evidence="1 2">DSM 45499</strain>
    </source>
</reference>
<accession>A0A4R7VQL9</accession>
<evidence type="ECO:0000313" key="2">
    <source>
        <dbReference type="Proteomes" id="UP000294927"/>
    </source>
</evidence>
<protein>
    <submittedName>
        <fullName evidence="1">Uncharacterized protein</fullName>
    </submittedName>
</protein>
<dbReference type="AlphaFoldDB" id="A0A4R7VQL9"/>
<dbReference type="RefSeq" id="WP_279588733.1">
    <property type="nucleotide sequence ID" value="NZ_SOCP01000005.1"/>
</dbReference>
<sequence>MLRELRTTQYQFTRPFTIDSSATEQAFDLAPTPLEIVLKNVA</sequence>
<evidence type="ECO:0000313" key="1">
    <source>
        <dbReference type="EMBL" id="TDV52050.1"/>
    </source>
</evidence>
<organism evidence="1 2">
    <name type="scientific">Actinophytocola oryzae</name>
    <dbReference type="NCBI Taxonomy" id="502181"/>
    <lineage>
        <taxon>Bacteria</taxon>
        <taxon>Bacillati</taxon>
        <taxon>Actinomycetota</taxon>
        <taxon>Actinomycetes</taxon>
        <taxon>Pseudonocardiales</taxon>
        <taxon>Pseudonocardiaceae</taxon>
    </lineage>
</organism>
<dbReference type="Proteomes" id="UP000294927">
    <property type="component" value="Unassembled WGS sequence"/>
</dbReference>
<dbReference type="EMBL" id="SOCP01000005">
    <property type="protein sequence ID" value="TDV52050.1"/>
    <property type="molecule type" value="Genomic_DNA"/>
</dbReference>
<keyword evidence="2" id="KW-1185">Reference proteome</keyword>
<comment type="caution">
    <text evidence="1">The sequence shown here is derived from an EMBL/GenBank/DDBJ whole genome shotgun (WGS) entry which is preliminary data.</text>
</comment>